<evidence type="ECO:0000256" key="1">
    <source>
        <dbReference type="SAM" id="MobiDB-lite"/>
    </source>
</evidence>
<feature type="region of interest" description="Disordered" evidence="1">
    <location>
        <begin position="106"/>
        <end position="131"/>
    </location>
</feature>
<proteinExistence type="predicted"/>
<sequence length="192" mass="21285">MNKIMTQVSIAITLIFSYPLAWSHGTHEHGNAKIDIGVENNTASIHLEVPAISIYGFEHEAKSENDKKTVEASVNKIRDNISQMVKLDSNLGCTFTTTKIDPFVKDDDEDNDENKLKSAQNTSNVKNDKKEAEHGEFKADFSVKCTKNISGTKITFGFKKYFPSIHKINVQGISSSTQSAAKISNDKGFIQL</sequence>
<evidence type="ECO:0000313" key="2">
    <source>
        <dbReference type="EMBL" id="APJ04016.1"/>
    </source>
</evidence>
<name>A0A1L4D1E7_9BACT</name>
<accession>A0A1L4D1E7</accession>
<dbReference type="Proteomes" id="UP000184731">
    <property type="component" value="Chromosome"/>
</dbReference>
<dbReference type="KEGG" id="saqi:AXG55_08890"/>
<evidence type="ECO:0008006" key="4">
    <source>
        <dbReference type="Google" id="ProtNLM"/>
    </source>
</evidence>
<protein>
    <recommendedName>
        <fullName evidence="4">DUF2796 domain-containing protein</fullName>
    </recommendedName>
</protein>
<dbReference type="EMBL" id="CP017834">
    <property type="protein sequence ID" value="APJ04016.1"/>
    <property type="molecule type" value="Genomic_DNA"/>
</dbReference>
<reference evidence="2 3" key="1">
    <citation type="submission" date="2016-10" db="EMBL/GenBank/DDBJ databases">
        <title>Silvanigrella aquatica sp. nov., isolated from a freshwater lake located in the Black Forest, Germany, description of Silvanigrellaceae fam. nov., Silvanigrellales ord. nov., reclassification of the order Bdellovibrionales in the class Oligoflexia, reclassification of the families Bacteriovoracaceae and Halobacteriovoraceae in the new order Bacteriovoracales ord. nov., and reclassification of the family Pseudobacteriovoracaceae in the order Oligoflexiales.</title>
        <authorList>
            <person name="Hahn M.W."/>
            <person name="Schmidt J."/>
            <person name="Koll U."/>
            <person name="Rohde M."/>
            <person name="Verbag S."/>
            <person name="Pitt A."/>
            <person name="Nakai R."/>
            <person name="Naganuma T."/>
            <person name="Lang E."/>
        </authorList>
    </citation>
    <scope>NUCLEOTIDE SEQUENCE [LARGE SCALE GENOMIC DNA]</scope>
    <source>
        <strain evidence="2 3">MWH-Nonnen-W8red</strain>
    </source>
</reference>
<evidence type="ECO:0000313" key="3">
    <source>
        <dbReference type="Proteomes" id="UP000184731"/>
    </source>
</evidence>
<organism evidence="2 3">
    <name type="scientific">Silvanigrella aquatica</name>
    <dbReference type="NCBI Taxonomy" id="1915309"/>
    <lineage>
        <taxon>Bacteria</taxon>
        <taxon>Pseudomonadati</taxon>
        <taxon>Bdellovibrionota</taxon>
        <taxon>Oligoflexia</taxon>
        <taxon>Silvanigrellales</taxon>
        <taxon>Silvanigrellaceae</taxon>
        <taxon>Silvanigrella</taxon>
    </lineage>
</organism>
<keyword evidence="3" id="KW-1185">Reference proteome</keyword>
<dbReference type="RefSeq" id="WP_148697762.1">
    <property type="nucleotide sequence ID" value="NZ_CP017834.1"/>
</dbReference>
<dbReference type="OrthoDB" id="5294469at2"/>
<dbReference type="InterPro" id="IPR021253">
    <property type="entry name" value="ZrgA-like"/>
</dbReference>
<dbReference type="STRING" id="1915309.AXG55_08890"/>
<dbReference type="Pfam" id="PF10986">
    <property type="entry name" value="ZrgA"/>
    <property type="match status" value="1"/>
</dbReference>
<dbReference type="AlphaFoldDB" id="A0A1L4D1E7"/>
<gene>
    <name evidence="2" type="ORF">AXG55_08890</name>
</gene>